<name>A0AAV2VJE1_9VIBR</name>
<feature type="chain" id="PRO_5043539537" evidence="1">
    <location>
        <begin position="22"/>
        <end position="147"/>
    </location>
</feature>
<evidence type="ECO:0000313" key="3">
    <source>
        <dbReference type="Proteomes" id="UP000018211"/>
    </source>
</evidence>
<reference evidence="2 3" key="1">
    <citation type="journal article" date="2013" name="ISME J.">
        <title>Comparative genomics of pathogenic lineages of Vibrio nigripulchritudo identifies virulence-associated traits.</title>
        <authorList>
            <person name="Goudenege D."/>
            <person name="Labreuche Y."/>
            <person name="Krin E."/>
            <person name="Ansquer D."/>
            <person name="Mangenot S."/>
            <person name="Calteau A."/>
            <person name="Medigue C."/>
            <person name="Mazel D."/>
            <person name="Polz M.F."/>
            <person name="Le Roux F."/>
        </authorList>
    </citation>
    <scope>NUCLEOTIDE SEQUENCE [LARGE SCALE GENOMIC DNA]</scope>
    <source>
        <strain evidence="2 3">SOn1</strain>
    </source>
</reference>
<comment type="caution">
    <text evidence="2">The sequence shown here is derived from an EMBL/GenBank/DDBJ whole genome shotgun (WGS) entry which is preliminary data.</text>
</comment>
<feature type="signal peptide" evidence="1">
    <location>
        <begin position="1"/>
        <end position="21"/>
    </location>
</feature>
<dbReference type="InterPro" id="IPR007332">
    <property type="entry name" value="DUF411"/>
</dbReference>
<accession>A0AAV2VJE1</accession>
<evidence type="ECO:0000313" key="2">
    <source>
        <dbReference type="EMBL" id="CCO44613.1"/>
    </source>
</evidence>
<dbReference type="AlphaFoldDB" id="A0AAV2VJE1"/>
<keyword evidence="1" id="KW-0732">Signal</keyword>
<evidence type="ECO:0000256" key="1">
    <source>
        <dbReference type="SAM" id="SignalP"/>
    </source>
</evidence>
<protein>
    <submittedName>
        <fullName evidence="2">CopG protein</fullName>
    </submittedName>
</protein>
<dbReference type="Proteomes" id="UP000018211">
    <property type="component" value="Unassembled WGS sequence"/>
</dbReference>
<dbReference type="Pfam" id="PF04214">
    <property type="entry name" value="DUF411"/>
    <property type="match status" value="1"/>
</dbReference>
<dbReference type="EMBL" id="CAOF01000022">
    <property type="protein sequence ID" value="CCO44613.1"/>
    <property type="molecule type" value="Genomic_DNA"/>
</dbReference>
<sequence length="147" mass="16071">MMKISHVVFTLGMLGSATAMAAQVVTHKSPYCGCCSEWVKHMEEAGFDVEVKDHKNLNPIKQKLGVSPELASCHTAEIEGYVFEGHIPASDIKAFLDNPPKQAVGLAVPGMPLGSPGMEYGDKKDQYDVYAFNKKGHTFVYATHNEK</sequence>
<gene>
    <name evidence="2" type="primary">copG</name>
    <name evidence="2" type="ORF">VIBNISOn1_1180008</name>
</gene>
<proteinExistence type="predicted"/>
<organism evidence="2 3">
    <name type="scientific">Vibrio nigripulchritudo SOn1</name>
    <dbReference type="NCBI Taxonomy" id="1238450"/>
    <lineage>
        <taxon>Bacteria</taxon>
        <taxon>Pseudomonadati</taxon>
        <taxon>Pseudomonadota</taxon>
        <taxon>Gammaproteobacteria</taxon>
        <taxon>Vibrionales</taxon>
        <taxon>Vibrionaceae</taxon>
        <taxon>Vibrio</taxon>
    </lineage>
</organism>